<dbReference type="AlphaFoldDB" id="A0A4S8IMK2"/>
<evidence type="ECO:0000313" key="2">
    <source>
        <dbReference type="EMBL" id="THU49715.1"/>
    </source>
</evidence>
<gene>
    <name evidence="2" type="ORF">C4D60_Mb06t12470</name>
</gene>
<dbReference type="EMBL" id="PYDT01000009">
    <property type="protein sequence ID" value="THU49715.1"/>
    <property type="molecule type" value="Genomic_DNA"/>
</dbReference>
<accession>A0A4S8IMK2</accession>
<organism evidence="2 3">
    <name type="scientific">Musa balbisiana</name>
    <name type="common">Banana</name>
    <dbReference type="NCBI Taxonomy" id="52838"/>
    <lineage>
        <taxon>Eukaryota</taxon>
        <taxon>Viridiplantae</taxon>
        <taxon>Streptophyta</taxon>
        <taxon>Embryophyta</taxon>
        <taxon>Tracheophyta</taxon>
        <taxon>Spermatophyta</taxon>
        <taxon>Magnoliopsida</taxon>
        <taxon>Liliopsida</taxon>
        <taxon>Zingiberales</taxon>
        <taxon>Musaceae</taxon>
        <taxon>Musa</taxon>
    </lineage>
</organism>
<sequence length="496" mass="56290">MSQRYLSRSILFPCFRPHMIISDKACPSVGCKATPNPNDRCLQGTYKGRRSNEMELNEALVMANPWVMQIHDQLNNNETSSEMLRWSKQSIYKVPACIKDLNRKAYKPQVVSFGPFHHGDPDVRPMEEHKLRALVHFLKRAKKQLDEFVAAMKEAVPQLQDAYQGLDEQWKDKERFLQLMILDGCFMLEIMRAATGASSDYAFNDPIFSSHGMLYTVPYIKRDMMMIENQLPLLALDRLVSVETSKPKHEDYINKLVLKFCVPPNGRTPTPIVGLGLHPLDLFRRSLLSEPVHRSAASSAEQGSSEIIRSAIELYEAGIRFKKSKNNSLRDISFHHGVLSLPVIVVDDATEYMFLNLMAFERLHFGAGNEVTSYVFFMDNIIDSAKDVSLLHSKGIIQNAVGSDKAVAKLFNSLSKDVVLDPESSLDEVHRKVNKYCRKNINMWRANLIHTYFRSPWATLSLAAAIFLLVLTVLQTIYTIMPYYVNGDALAAPSPQ</sequence>
<proteinExistence type="predicted"/>
<protein>
    <submittedName>
        <fullName evidence="2">Uncharacterized protein</fullName>
    </submittedName>
</protein>
<feature type="transmembrane region" description="Helical" evidence="1">
    <location>
        <begin position="457"/>
        <end position="478"/>
    </location>
</feature>
<keyword evidence="1" id="KW-0812">Transmembrane</keyword>
<name>A0A4S8IMK2_MUSBA</name>
<evidence type="ECO:0000313" key="3">
    <source>
        <dbReference type="Proteomes" id="UP000317650"/>
    </source>
</evidence>
<comment type="caution">
    <text evidence="2">The sequence shown here is derived from an EMBL/GenBank/DDBJ whole genome shotgun (WGS) entry which is preliminary data.</text>
</comment>
<keyword evidence="1" id="KW-1133">Transmembrane helix</keyword>
<keyword evidence="1" id="KW-0472">Membrane</keyword>
<dbReference type="InterPro" id="IPR004158">
    <property type="entry name" value="DUF247_pln"/>
</dbReference>
<reference evidence="2 3" key="1">
    <citation type="journal article" date="2019" name="Nat. Plants">
        <title>Genome sequencing of Musa balbisiana reveals subgenome evolution and function divergence in polyploid bananas.</title>
        <authorList>
            <person name="Yao X."/>
        </authorList>
    </citation>
    <scope>NUCLEOTIDE SEQUENCE [LARGE SCALE GENOMIC DNA]</scope>
    <source>
        <strain evidence="3">cv. DH-PKW</strain>
        <tissue evidence="2">Leaves</tissue>
    </source>
</reference>
<dbReference type="Proteomes" id="UP000317650">
    <property type="component" value="Chromosome 6"/>
</dbReference>
<dbReference type="PANTHER" id="PTHR31170:SF18">
    <property type="entry name" value="(WILD MALAYSIAN BANANA) HYPOTHETICAL PROTEIN"/>
    <property type="match status" value="1"/>
</dbReference>
<evidence type="ECO:0000256" key="1">
    <source>
        <dbReference type="SAM" id="Phobius"/>
    </source>
</evidence>
<dbReference type="Pfam" id="PF03140">
    <property type="entry name" value="DUF247"/>
    <property type="match status" value="1"/>
</dbReference>
<keyword evidence="3" id="KW-1185">Reference proteome</keyword>
<dbReference type="STRING" id="52838.A0A4S8IMK2"/>
<dbReference type="PANTHER" id="PTHR31170">
    <property type="entry name" value="BNAC04G53230D PROTEIN"/>
    <property type="match status" value="1"/>
</dbReference>